<feature type="compositionally biased region" description="Basic and acidic residues" evidence="1">
    <location>
        <begin position="97"/>
        <end position="109"/>
    </location>
</feature>
<evidence type="ECO:0000313" key="3">
    <source>
        <dbReference type="EMBL" id="ORV04240.1"/>
    </source>
</evidence>
<feature type="compositionally biased region" description="Basic and acidic residues" evidence="1">
    <location>
        <begin position="81"/>
        <end position="90"/>
    </location>
</feature>
<feature type="region of interest" description="Disordered" evidence="1">
    <location>
        <begin position="693"/>
        <end position="716"/>
    </location>
</feature>
<keyword evidence="2" id="KW-0732">Signal</keyword>
<dbReference type="InterPro" id="IPR029058">
    <property type="entry name" value="AB_hydrolase_fold"/>
</dbReference>
<feature type="compositionally biased region" description="Low complexity" evidence="1">
    <location>
        <begin position="694"/>
        <end position="716"/>
    </location>
</feature>
<dbReference type="AlphaFoldDB" id="A0A1X1REQ6"/>
<dbReference type="EMBL" id="LQOJ01000031">
    <property type="protein sequence ID" value="ORV04240.1"/>
    <property type="molecule type" value="Genomic_DNA"/>
</dbReference>
<dbReference type="SUPFAM" id="SSF53474">
    <property type="entry name" value="alpha/beta-Hydrolases"/>
    <property type="match status" value="1"/>
</dbReference>
<dbReference type="Gene3D" id="3.40.50.1820">
    <property type="entry name" value="alpha/beta hydrolase"/>
    <property type="match status" value="1"/>
</dbReference>
<sequence>MAVALGVGIALTGASPVAWADDAAGDGGGPARPAATQDRSDGPDSKSGSMGSGSTAPGSSAREASSEDTTAERTAPGSTAPRRDRSERKSTTSSRFGSREDNRPRDPLSRLKQIRARVQADPAEAKPTAAGQSSDRPGVAFRPPAVTDLVAAVTGPLDRVAAALVPRPGTDEPAAGGAVTDGAAADGAAPTENPDRPLTGPAQGRLLRLVSEAADLPRELAALPRELAALPRELAALPRELAADAPRLSNLSEPRELAADRQAGPRPLLELVPRPLREVLDRPQVVDSPRPALAVVPDPAVAPDPAVEDIPEPQPLSKIAKLAQAPARLINTVLQVLDLTVSENGPRSPFDWSPIDQAIFAVFREVEDLLGLSRTPAEQPTTTSLGYTCSEHNTCTTKTPTVAQFLNASSAKYVLGGQPGDLKPFVVDGQQMQSTNTLSGMSGTAWVTPEGQVIIAYSGTTGGTNLLVNPVIAVTQILADVQVIATRTTPWAFHDSLDFAQQVQAEAHKQGYADEDIFVTGHSLGAWEAQYVAQNTGLGGIGFEGPGLNTVNPGNNNGADSNFVNVLTYGDAAAYFSSDVPGLGPIMRIMPGGSNKPHYGNIVMIGDQEAAYPMINAAALLDRSPLFLPVVIIDVAVNFFQYHLPAVQAHHLGVSPDPGVVPWLGNPTGRVDEWGELTIPQLQAAAADEGRLFDNGGANRGAADPAAADPAAELAA</sequence>
<evidence type="ECO:0000256" key="1">
    <source>
        <dbReference type="SAM" id="MobiDB-lite"/>
    </source>
</evidence>
<organism evidence="3 4">
    <name type="scientific">Mycolicibacterium fallax</name>
    <name type="common">Mycobacterium fallax</name>
    <dbReference type="NCBI Taxonomy" id="1793"/>
    <lineage>
        <taxon>Bacteria</taxon>
        <taxon>Bacillati</taxon>
        <taxon>Actinomycetota</taxon>
        <taxon>Actinomycetes</taxon>
        <taxon>Mycobacteriales</taxon>
        <taxon>Mycobacteriaceae</taxon>
        <taxon>Mycolicibacterium</taxon>
    </lineage>
</organism>
<feature type="chain" id="PRO_5043601795" evidence="2">
    <location>
        <begin position="21"/>
        <end position="716"/>
    </location>
</feature>
<feature type="compositionally biased region" description="Polar residues" evidence="1">
    <location>
        <begin position="46"/>
        <end position="58"/>
    </location>
</feature>
<name>A0A1X1REQ6_MYCFA</name>
<reference evidence="3 4" key="1">
    <citation type="submission" date="2016-01" db="EMBL/GenBank/DDBJ databases">
        <title>The new phylogeny of the genus Mycobacterium.</title>
        <authorList>
            <person name="Tarcisio F."/>
            <person name="Conor M."/>
            <person name="Antonella G."/>
            <person name="Elisabetta G."/>
            <person name="Giulia F.S."/>
            <person name="Sara T."/>
            <person name="Anna F."/>
            <person name="Clotilde B."/>
            <person name="Roberto B."/>
            <person name="Veronica D.S."/>
            <person name="Fabio R."/>
            <person name="Monica P."/>
            <person name="Olivier J."/>
            <person name="Enrico T."/>
            <person name="Nicola S."/>
        </authorList>
    </citation>
    <scope>NUCLEOTIDE SEQUENCE [LARGE SCALE GENOMIC DNA]</scope>
    <source>
        <strain evidence="3 4">DSM 44179</strain>
    </source>
</reference>
<feature type="region of interest" description="Disordered" evidence="1">
    <location>
        <begin position="164"/>
        <end position="202"/>
    </location>
</feature>
<proteinExistence type="predicted"/>
<accession>A0A1X1REQ6</accession>
<gene>
    <name evidence="3" type="ORF">AWC04_08790</name>
</gene>
<feature type="signal peptide" evidence="2">
    <location>
        <begin position="1"/>
        <end position="20"/>
    </location>
</feature>
<dbReference type="Proteomes" id="UP000193484">
    <property type="component" value="Unassembled WGS sequence"/>
</dbReference>
<comment type="caution">
    <text evidence="3">The sequence shown here is derived from an EMBL/GenBank/DDBJ whole genome shotgun (WGS) entry which is preliminary data.</text>
</comment>
<feature type="region of interest" description="Disordered" evidence="1">
    <location>
        <begin position="1"/>
        <end position="142"/>
    </location>
</feature>
<evidence type="ECO:0000256" key="2">
    <source>
        <dbReference type="SAM" id="SignalP"/>
    </source>
</evidence>
<feature type="compositionally biased region" description="Low complexity" evidence="1">
    <location>
        <begin position="173"/>
        <end position="191"/>
    </location>
</feature>
<evidence type="ECO:0000313" key="4">
    <source>
        <dbReference type="Proteomes" id="UP000193484"/>
    </source>
</evidence>
<dbReference type="STRING" id="1793.AWC04_08790"/>
<keyword evidence="4" id="KW-1185">Reference proteome</keyword>
<protein>
    <submittedName>
        <fullName evidence="3">Uncharacterized protein</fullName>
    </submittedName>
</protein>